<keyword evidence="1" id="KW-0472">Membrane</keyword>
<keyword evidence="1" id="KW-0812">Transmembrane</keyword>
<keyword evidence="3" id="KW-1185">Reference proteome</keyword>
<sequence>MMKIEWKERVYNSFVGTMSERDEYQKQEINKELSVAGIGLWWLNMLVMLIMLLVDTMNHTISIGTILVFLSNMIYANYLAFKFKKKGLSDTECATKEEYLQHKKKLRKAGLKAGFLWGFQMFVFMNYILPYVGSEEISISLFKVVIFICGGGFFGLTMYVIGLLNLKNYIN</sequence>
<keyword evidence="1" id="KW-1133">Transmembrane helix</keyword>
<feature type="transmembrane region" description="Helical" evidence="1">
    <location>
        <begin position="33"/>
        <end position="54"/>
    </location>
</feature>
<proteinExistence type="predicted"/>
<dbReference type="Pfam" id="PF11683">
    <property type="entry name" value="DUF3278"/>
    <property type="match status" value="1"/>
</dbReference>
<evidence type="ECO:0000256" key="1">
    <source>
        <dbReference type="SAM" id="Phobius"/>
    </source>
</evidence>
<feature type="transmembrane region" description="Helical" evidence="1">
    <location>
        <begin position="141"/>
        <end position="166"/>
    </location>
</feature>
<evidence type="ECO:0000313" key="2">
    <source>
        <dbReference type="EMBL" id="QHH90488.1"/>
    </source>
</evidence>
<protein>
    <submittedName>
        <fullName evidence="2">DUF3278 domain-containing protein</fullName>
    </submittedName>
</protein>
<name>A0ABX6I9B2_9BACI</name>
<evidence type="ECO:0000313" key="3">
    <source>
        <dbReference type="Proteomes" id="UP000464796"/>
    </source>
</evidence>
<dbReference type="InterPro" id="IPR021697">
    <property type="entry name" value="DUF3278"/>
</dbReference>
<dbReference type="EMBL" id="CP041979">
    <property type="protein sequence ID" value="QHH90488.1"/>
    <property type="molecule type" value="Genomic_DNA"/>
</dbReference>
<organism evidence="2 3">
    <name type="scientific">Bacillus pacificus</name>
    <dbReference type="NCBI Taxonomy" id="2026187"/>
    <lineage>
        <taxon>Bacteria</taxon>
        <taxon>Bacillati</taxon>
        <taxon>Bacillota</taxon>
        <taxon>Bacilli</taxon>
        <taxon>Bacillales</taxon>
        <taxon>Bacillaceae</taxon>
        <taxon>Bacillus</taxon>
        <taxon>Bacillus cereus group</taxon>
    </lineage>
</organism>
<feature type="transmembrane region" description="Helical" evidence="1">
    <location>
        <begin position="60"/>
        <end position="81"/>
    </location>
</feature>
<dbReference type="Proteomes" id="UP000464796">
    <property type="component" value="Chromosome"/>
</dbReference>
<accession>A0ABX6I9B2</accession>
<reference evidence="2 3" key="1">
    <citation type="submission" date="2019-07" db="EMBL/GenBank/DDBJ databases">
        <authorList>
            <person name="Yu W.S."/>
            <person name="Cheong H.-M."/>
            <person name="Choi Y."/>
            <person name="Hwang K.J."/>
            <person name="Jung K."/>
            <person name="Lee S."/>
            <person name="Choi C."/>
        </authorList>
    </citation>
    <scope>NUCLEOTIDE SEQUENCE [LARGE SCALE GENOMIC DNA]</scope>
    <source>
        <strain evidence="2 3">NCCP 15909</strain>
    </source>
</reference>
<feature type="transmembrane region" description="Helical" evidence="1">
    <location>
        <begin position="109"/>
        <end position="129"/>
    </location>
</feature>
<gene>
    <name evidence="2" type="ORF">FPL01_18280</name>
</gene>